<evidence type="ECO:0000256" key="1">
    <source>
        <dbReference type="SAM" id="MobiDB-lite"/>
    </source>
</evidence>
<organism evidence="2 3">
    <name type="scientific">Eumeta variegata</name>
    <name type="common">Bagworm moth</name>
    <name type="synonym">Eumeta japonica</name>
    <dbReference type="NCBI Taxonomy" id="151549"/>
    <lineage>
        <taxon>Eukaryota</taxon>
        <taxon>Metazoa</taxon>
        <taxon>Ecdysozoa</taxon>
        <taxon>Arthropoda</taxon>
        <taxon>Hexapoda</taxon>
        <taxon>Insecta</taxon>
        <taxon>Pterygota</taxon>
        <taxon>Neoptera</taxon>
        <taxon>Endopterygota</taxon>
        <taxon>Lepidoptera</taxon>
        <taxon>Glossata</taxon>
        <taxon>Ditrysia</taxon>
        <taxon>Tineoidea</taxon>
        <taxon>Psychidae</taxon>
        <taxon>Oiketicinae</taxon>
        <taxon>Eumeta</taxon>
    </lineage>
</organism>
<name>A0A4C1TAQ3_EUMVA</name>
<feature type="region of interest" description="Disordered" evidence="1">
    <location>
        <begin position="39"/>
        <end position="89"/>
    </location>
</feature>
<evidence type="ECO:0000313" key="3">
    <source>
        <dbReference type="Proteomes" id="UP000299102"/>
    </source>
</evidence>
<dbReference type="AlphaFoldDB" id="A0A4C1TAQ3"/>
<gene>
    <name evidence="2" type="ORF">EVAR_70218_1</name>
</gene>
<proteinExistence type="predicted"/>
<dbReference type="EMBL" id="BGZK01004723">
    <property type="protein sequence ID" value="GBP10558.1"/>
    <property type="molecule type" value="Genomic_DNA"/>
</dbReference>
<dbReference type="Proteomes" id="UP000299102">
    <property type="component" value="Unassembled WGS sequence"/>
</dbReference>
<protein>
    <submittedName>
        <fullName evidence="2">Uncharacterized protein</fullName>
    </submittedName>
</protein>
<feature type="compositionally biased region" description="Polar residues" evidence="1">
    <location>
        <begin position="75"/>
        <end position="89"/>
    </location>
</feature>
<evidence type="ECO:0000313" key="2">
    <source>
        <dbReference type="EMBL" id="GBP10558.1"/>
    </source>
</evidence>
<dbReference type="OrthoDB" id="7836314at2759"/>
<accession>A0A4C1TAQ3</accession>
<reference evidence="2 3" key="1">
    <citation type="journal article" date="2019" name="Commun. Biol.">
        <title>The bagworm genome reveals a unique fibroin gene that provides high tensile strength.</title>
        <authorList>
            <person name="Kono N."/>
            <person name="Nakamura H."/>
            <person name="Ohtoshi R."/>
            <person name="Tomita M."/>
            <person name="Numata K."/>
            <person name="Arakawa K."/>
        </authorList>
    </citation>
    <scope>NUCLEOTIDE SEQUENCE [LARGE SCALE GENOMIC DNA]</scope>
</reference>
<sequence length="218" mass="23195">MESSGPVKHTNAAEAFVQLKIQASDEAMKTMELVGQLPESIKTSGQKEQVRAEAAGSSRPKGGVSNPITGVQKPAKQTRQAAITPPKGSSTVTPFVAVGQSLSGTHNVDALSCTVVFLSVVQCSFSVVHGIQWSQKYTNAEAFAQLKIQASDEAMKTMELVGQLPESIKTSEFVKAMPDFDAELNADTKNYGIGFAITIAYTIGPESRSVKENSNDKV</sequence>
<keyword evidence="3" id="KW-1185">Reference proteome</keyword>
<comment type="caution">
    <text evidence="2">The sequence shown here is derived from an EMBL/GenBank/DDBJ whole genome shotgun (WGS) entry which is preliminary data.</text>
</comment>